<keyword evidence="2" id="KW-1185">Reference proteome</keyword>
<name>A0A4C1XRG1_EUMVA</name>
<evidence type="ECO:0000313" key="2">
    <source>
        <dbReference type="Proteomes" id="UP000299102"/>
    </source>
</evidence>
<accession>A0A4C1XRG1</accession>
<proteinExistence type="predicted"/>
<reference evidence="1 2" key="1">
    <citation type="journal article" date="2019" name="Commun. Biol.">
        <title>The bagworm genome reveals a unique fibroin gene that provides high tensile strength.</title>
        <authorList>
            <person name="Kono N."/>
            <person name="Nakamura H."/>
            <person name="Ohtoshi R."/>
            <person name="Tomita M."/>
            <person name="Numata K."/>
            <person name="Arakawa K."/>
        </authorList>
    </citation>
    <scope>NUCLEOTIDE SEQUENCE [LARGE SCALE GENOMIC DNA]</scope>
</reference>
<protein>
    <submittedName>
        <fullName evidence="1">Uncharacterized protein</fullName>
    </submittedName>
</protein>
<organism evidence="1 2">
    <name type="scientific">Eumeta variegata</name>
    <name type="common">Bagworm moth</name>
    <name type="synonym">Eumeta japonica</name>
    <dbReference type="NCBI Taxonomy" id="151549"/>
    <lineage>
        <taxon>Eukaryota</taxon>
        <taxon>Metazoa</taxon>
        <taxon>Ecdysozoa</taxon>
        <taxon>Arthropoda</taxon>
        <taxon>Hexapoda</taxon>
        <taxon>Insecta</taxon>
        <taxon>Pterygota</taxon>
        <taxon>Neoptera</taxon>
        <taxon>Endopterygota</taxon>
        <taxon>Lepidoptera</taxon>
        <taxon>Glossata</taxon>
        <taxon>Ditrysia</taxon>
        <taxon>Tineoidea</taxon>
        <taxon>Psychidae</taxon>
        <taxon>Oiketicinae</taxon>
        <taxon>Eumeta</taxon>
    </lineage>
</organism>
<evidence type="ECO:0000313" key="1">
    <source>
        <dbReference type="EMBL" id="GBP64797.1"/>
    </source>
</evidence>
<dbReference type="EMBL" id="BGZK01000909">
    <property type="protein sequence ID" value="GBP64797.1"/>
    <property type="molecule type" value="Genomic_DNA"/>
</dbReference>
<dbReference type="AlphaFoldDB" id="A0A4C1XRG1"/>
<comment type="caution">
    <text evidence="1">The sequence shown here is derived from an EMBL/GenBank/DDBJ whole genome shotgun (WGS) entry which is preliminary data.</text>
</comment>
<gene>
    <name evidence="1" type="ORF">EVAR_31919_1</name>
</gene>
<sequence>MANDGRHRREIDVRRRSVLSEARKVWFNWSREGKEKGVGLFMSSARLTKQDARIRSEREVSVRTELLQNSPVPRVEAAYFGKGYRNNPMNETELELEQRLTSESQSKAKSEVGAEIECEFEISGYGERGKGWTGRPVSLSAIA</sequence>
<dbReference type="Proteomes" id="UP000299102">
    <property type="component" value="Unassembled WGS sequence"/>
</dbReference>